<dbReference type="InterPro" id="IPR010869">
    <property type="entry name" value="DUF1501"/>
</dbReference>
<dbReference type="PROSITE" id="PS51318">
    <property type="entry name" value="TAT"/>
    <property type="match status" value="1"/>
</dbReference>
<evidence type="ECO:0000313" key="2">
    <source>
        <dbReference type="Proteomes" id="UP000004095"/>
    </source>
</evidence>
<reference evidence="1 2" key="1">
    <citation type="submission" date="2007-01" db="EMBL/GenBank/DDBJ databases">
        <authorList>
            <person name="Haygood M."/>
            <person name="Podell S."/>
            <person name="Anderson C."/>
            <person name="Hopkinson B."/>
            <person name="Roe K."/>
            <person name="Barbeau K."/>
            <person name="Gaasterland T."/>
            <person name="Ferriera S."/>
            <person name="Johnson J."/>
            <person name="Kravitz S."/>
            <person name="Beeson K."/>
            <person name="Sutton G."/>
            <person name="Rogers Y.-H."/>
            <person name="Friedman R."/>
            <person name="Frazier M."/>
            <person name="Venter J.C."/>
        </authorList>
    </citation>
    <scope>NUCLEOTIDE SEQUENCE [LARGE SCALE GENOMIC DNA]</scope>
    <source>
        <strain evidence="1 2">ATCC 23134</strain>
    </source>
</reference>
<keyword evidence="2" id="KW-1185">Reference proteome</keyword>
<protein>
    <submittedName>
        <fullName evidence="1">Putative orphan protein</fullName>
    </submittedName>
</protein>
<evidence type="ECO:0000313" key="1">
    <source>
        <dbReference type="EMBL" id="EAY26458.1"/>
    </source>
</evidence>
<name>A1ZT69_MICM2</name>
<accession>A1ZT69</accession>
<sequence>MKKSKAAKGQHKNTMNRRKFLGTASCAAIGTTTFFSSLFNLGMTNEAAARSSVVNKDYKALVCILLAGGNDSFNMLIPNDAGTYAEYATTRANLAIKKDHILGLKPLVTGQPMLGLHPSMPEVQELFNKGDVAFLANVGTLVQPTSKAQYTNQSVSLPLGLFSHADQIQQWQTSIPQSRAAYGWGGRMADILQSMNTNQNISMNISLSGRNVFQSGNKIAEYSIEPRGLGSVGIRDYGGDDMLDQIRTTAVKSLMEQQYADVFTKAYADVVSGSQATHEIFSKAIQQVNVKTVFSKNEISQSLQMVAKTIAARKSLNVNRQTFFITFGGWDHHDRVLKSQRKMLAVLSKALKEFNTAMQELQTHHEVTTFTISDFGRTLTSNGNGTDHAWGGNVMMMGGKVKGGKVYGKYPSLALNSHLDVNNGVLLPTTSTDEYFAELARWFGVSNTDLADIFPNLRHFYSLGSTPPIGFMAS</sequence>
<dbReference type="Pfam" id="PF07394">
    <property type="entry name" value="DUF1501"/>
    <property type="match status" value="1"/>
</dbReference>
<dbReference type="PANTHER" id="PTHR43737:SF1">
    <property type="entry name" value="DUF1501 DOMAIN-CONTAINING PROTEIN"/>
    <property type="match status" value="1"/>
</dbReference>
<proteinExistence type="predicted"/>
<dbReference type="EMBL" id="AAWS01000034">
    <property type="protein sequence ID" value="EAY26458.1"/>
    <property type="molecule type" value="Genomic_DNA"/>
</dbReference>
<dbReference type="RefSeq" id="WP_002701004.1">
    <property type="nucleotide sequence ID" value="NZ_AAWS01000034.1"/>
</dbReference>
<gene>
    <name evidence="1" type="ORF">M23134_07053</name>
</gene>
<dbReference type="PANTHER" id="PTHR43737">
    <property type="entry name" value="BLL7424 PROTEIN"/>
    <property type="match status" value="1"/>
</dbReference>
<dbReference type="eggNOG" id="COG4102">
    <property type="taxonomic scope" value="Bacteria"/>
</dbReference>
<dbReference type="OrthoDB" id="9779968at2"/>
<organism evidence="1 2">
    <name type="scientific">Microscilla marina ATCC 23134</name>
    <dbReference type="NCBI Taxonomy" id="313606"/>
    <lineage>
        <taxon>Bacteria</taxon>
        <taxon>Pseudomonadati</taxon>
        <taxon>Bacteroidota</taxon>
        <taxon>Cytophagia</taxon>
        <taxon>Cytophagales</taxon>
        <taxon>Microscillaceae</taxon>
        <taxon>Microscilla</taxon>
    </lineage>
</organism>
<dbReference type="InterPro" id="IPR006311">
    <property type="entry name" value="TAT_signal"/>
</dbReference>
<dbReference type="Proteomes" id="UP000004095">
    <property type="component" value="Unassembled WGS sequence"/>
</dbReference>
<dbReference type="AlphaFoldDB" id="A1ZT69"/>
<comment type="caution">
    <text evidence="1">The sequence shown here is derived from an EMBL/GenBank/DDBJ whole genome shotgun (WGS) entry which is preliminary data.</text>
</comment>